<protein>
    <submittedName>
        <fullName evidence="2">Uncharacterized protein</fullName>
    </submittedName>
</protein>
<feature type="region of interest" description="Disordered" evidence="1">
    <location>
        <begin position="40"/>
        <end position="61"/>
    </location>
</feature>
<keyword evidence="3" id="KW-1185">Reference proteome</keyword>
<comment type="caution">
    <text evidence="2">The sequence shown here is derived from an EMBL/GenBank/DDBJ whole genome shotgun (WGS) entry which is preliminary data.</text>
</comment>
<proteinExistence type="predicted"/>
<evidence type="ECO:0000313" key="3">
    <source>
        <dbReference type="Proteomes" id="UP000663879"/>
    </source>
</evidence>
<name>A0A814LAI0_9BILA</name>
<reference evidence="2" key="1">
    <citation type="submission" date="2021-02" db="EMBL/GenBank/DDBJ databases">
        <authorList>
            <person name="Nowell W R."/>
        </authorList>
    </citation>
    <scope>NUCLEOTIDE SEQUENCE</scope>
    <source>
        <strain evidence="2">Ploen Becks lab</strain>
    </source>
</reference>
<feature type="non-terminal residue" evidence="2">
    <location>
        <position position="1"/>
    </location>
</feature>
<dbReference type="Proteomes" id="UP000663879">
    <property type="component" value="Unassembled WGS sequence"/>
</dbReference>
<feature type="compositionally biased region" description="Low complexity" evidence="1">
    <location>
        <begin position="12"/>
        <end position="21"/>
    </location>
</feature>
<accession>A0A814LAI0</accession>
<evidence type="ECO:0000313" key="2">
    <source>
        <dbReference type="EMBL" id="CAF1060764.1"/>
    </source>
</evidence>
<dbReference type="EMBL" id="CAJNOC010005742">
    <property type="protein sequence ID" value="CAF1060764.1"/>
    <property type="molecule type" value="Genomic_DNA"/>
</dbReference>
<feature type="compositionally biased region" description="Low complexity" evidence="1">
    <location>
        <begin position="40"/>
        <end position="49"/>
    </location>
</feature>
<gene>
    <name evidence="2" type="ORF">OXX778_LOCUS19270</name>
</gene>
<feature type="region of interest" description="Disordered" evidence="1">
    <location>
        <begin position="1"/>
        <end position="21"/>
    </location>
</feature>
<organism evidence="2 3">
    <name type="scientific">Brachionus calyciflorus</name>
    <dbReference type="NCBI Taxonomy" id="104777"/>
    <lineage>
        <taxon>Eukaryota</taxon>
        <taxon>Metazoa</taxon>
        <taxon>Spiralia</taxon>
        <taxon>Gnathifera</taxon>
        <taxon>Rotifera</taxon>
        <taxon>Eurotatoria</taxon>
        <taxon>Monogononta</taxon>
        <taxon>Pseudotrocha</taxon>
        <taxon>Ploima</taxon>
        <taxon>Brachionidae</taxon>
        <taxon>Brachionus</taxon>
    </lineage>
</organism>
<evidence type="ECO:0000256" key="1">
    <source>
        <dbReference type="SAM" id="MobiDB-lite"/>
    </source>
</evidence>
<dbReference type="AlphaFoldDB" id="A0A814LAI0"/>
<feature type="compositionally biased region" description="Polar residues" evidence="1">
    <location>
        <begin position="50"/>
        <end position="61"/>
    </location>
</feature>
<sequence>DFDHVMEEDAFSSSLSSLSTLSPQSNYQALLSGRDSLNSSYLSNNSTTSPGVNSNQLSISI</sequence>